<name>A0A8E2DLS0_9APHY</name>
<feature type="region of interest" description="Disordered" evidence="1">
    <location>
        <begin position="412"/>
        <end position="456"/>
    </location>
</feature>
<evidence type="ECO:0000313" key="2">
    <source>
        <dbReference type="EMBL" id="OCH92845.1"/>
    </source>
</evidence>
<dbReference type="AlphaFoldDB" id="A0A8E2DLS0"/>
<evidence type="ECO:0008006" key="4">
    <source>
        <dbReference type="Google" id="ProtNLM"/>
    </source>
</evidence>
<proteinExistence type="predicted"/>
<dbReference type="EMBL" id="KV722363">
    <property type="protein sequence ID" value="OCH92845.1"/>
    <property type="molecule type" value="Genomic_DNA"/>
</dbReference>
<dbReference type="Proteomes" id="UP000250043">
    <property type="component" value="Unassembled WGS sequence"/>
</dbReference>
<protein>
    <recommendedName>
        <fullName evidence="4">F-box domain-containing protein</fullName>
    </recommendedName>
</protein>
<dbReference type="OrthoDB" id="3060996at2759"/>
<evidence type="ECO:0000256" key="1">
    <source>
        <dbReference type="SAM" id="MobiDB-lite"/>
    </source>
</evidence>
<keyword evidence="3" id="KW-1185">Reference proteome</keyword>
<accession>A0A8E2DLS0</accession>
<organism evidence="2 3">
    <name type="scientific">Obba rivulosa</name>
    <dbReference type="NCBI Taxonomy" id="1052685"/>
    <lineage>
        <taxon>Eukaryota</taxon>
        <taxon>Fungi</taxon>
        <taxon>Dikarya</taxon>
        <taxon>Basidiomycota</taxon>
        <taxon>Agaricomycotina</taxon>
        <taxon>Agaricomycetes</taxon>
        <taxon>Polyporales</taxon>
        <taxon>Gelatoporiaceae</taxon>
        <taxon>Obba</taxon>
    </lineage>
</organism>
<feature type="compositionally biased region" description="Acidic residues" evidence="1">
    <location>
        <begin position="415"/>
        <end position="456"/>
    </location>
</feature>
<gene>
    <name evidence="2" type="ORF">OBBRIDRAFT_790870</name>
</gene>
<evidence type="ECO:0000313" key="3">
    <source>
        <dbReference type="Proteomes" id="UP000250043"/>
    </source>
</evidence>
<reference evidence="2 3" key="1">
    <citation type="submission" date="2016-07" db="EMBL/GenBank/DDBJ databases">
        <title>Draft genome of the white-rot fungus Obba rivulosa 3A-2.</title>
        <authorList>
            <consortium name="DOE Joint Genome Institute"/>
            <person name="Miettinen O."/>
            <person name="Riley R."/>
            <person name="Acob R."/>
            <person name="Barry K."/>
            <person name="Cullen D."/>
            <person name="De Vries R."/>
            <person name="Hainaut M."/>
            <person name="Hatakka A."/>
            <person name="Henrissat B."/>
            <person name="Hilden K."/>
            <person name="Kuo R."/>
            <person name="Labutti K."/>
            <person name="Lipzen A."/>
            <person name="Makela M.R."/>
            <person name="Sandor L."/>
            <person name="Spatafora J.W."/>
            <person name="Grigoriev I.V."/>
            <person name="Hibbett D.S."/>
        </authorList>
    </citation>
    <scope>NUCLEOTIDE SEQUENCE [LARGE SCALE GENOMIC DNA]</scope>
    <source>
        <strain evidence="2 3">3A-2</strain>
    </source>
</reference>
<sequence length="471" mass="54368">MAQPTATSHCYPSRGHRLQLPSELLFMIFEYVIPPDIFMESTSVYGPSSPWLHSLRIKTTLVQVCKAWRLLALPFLYEQILLHHASQILELARTIRESDSNIATLIKRIHLDCFTPRVPSALDEMTFILREATHLQSFSTGFRFLIGGITHLHRRGLRRFRAVIGGLSDTLTQLGYCAHPIENDVPFNLSLRHIGTFSKLVSLSITLSSSWYTDSKSRPEVRLHRLTELELLCREDADFTVFDPWELPNLRRLWILKSHRESCILTTKHAFPSFLQRHGSGLVFLDLHGMSYPDVGISWDFAKLCPKLRHMVVGCLWSGLNFSEGFFNSSTFFHLDIWTHSVARHQLRRELDAAQSQILRDARLLDVELAHIRRLPLLLPPDMVIVADQVITYRLPSFCIKQSRSLIELDHGEFDNGDTEDEDYKEQEQNVEESDEPSDTGDEELDDTDGYEDTDEELWYIPRVTRHFITP</sequence>